<dbReference type="AlphaFoldDB" id="A0A9Q0IW87"/>
<reference evidence="2" key="1">
    <citation type="submission" date="2022-07" db="EMBL/GenBank/DDBJ databases">
        <title>Chromosome-level genome of Muraenolepis orangiensis.</title>
        <authorList>
            <person name="Kim J."/>
        </authorList>
    </citation>
    <scope>NUCLEOTIDE SEQUENCE</scope>
    <source>
        <strain evidence="2">KU_S4_2022</strain>
        <tissue evidence="2">Muscle</tissue>
    </source>
</reference>
<feature type="region of interest" description="Disordered" evidence="1">
    <location>
        <begin position="1"/>
        <end position="27"/>
    </location>
</feature>
<proteinExistence type="predicted"/>
<feature type="compositionally biased region" description="Basic and acidic residues" evidence="1">
    <location>
        <begin position="1"/>
        <end position="23"/>
    </location>
</feature>
<gene>
    <name evidence="2" type="ORF">NHX12_021636</name>
</gene>
<accession>A0A9Q0IW87</accession>
<comment type="caution">
    <text evidence="2">The sequence shown here is derived from an EMBL/GenBank/DDBJ whole genome shotgun (WGS) entry which is preliminary data.</text>
</comment>
<dbReference type="Proteomes" id="UP001148018">
    <property type="component" value="Unassembled WGS sequence"/>
</dbReference>
<protein>
    <submittedName>
        <fullName evidence="2">Uncharacterized protein</fullName>
    </submittedName>
</protein>
<evidence type="ECO:0000256" key="1">
    <source>
        <dbReference type="SAM" id="MobiDB-lite"/>
    </source>
</evidence>
<sequence>MDRLEDNRLHGAREKEARDDYRRPSGNVTVDGRRLTRDIRYFTFFRLHRRGNKIRLFVVLLLRFLRFRPVRPNVIPSRGSPRFS</sequence>
<dbReference type="EMBL" id="JANIIK010000037">
    <property type="protein sequence ID" value="KAJ3611621.1"/>
    <property type="molecule type" value="Genomic_DNA"/>
</dbReference>
<organism evidence="2 3">
    <name type="scientific">Muraenolepis orangiensis</name>
    <name type="common">Patagonian moray cod</name>
    <dbReference type="NCBI Taxonomy" id="630683"/>
    <lineage>
        <taxon>Eukaryota</taxon>
        <taxon>Metazoa</taxon>
        <taxon>Chordata</taxon>
        <taxon>Craniata</taxon>
        <taxon>Vertebrata</taxon>
        <taxon>Euteleostomi</taxon>
        <taxon>Actinopterygii</taxon>
        <taxon>Neopterygii</taxon>
        <taxon>Teleostei</taxon>
        <taxon>Neoteleostei</taxon>
        <taxon>Acanthomorphata</taxon>
        <taxon>Zeiogadaria</taxon>
        <taxon>Gadariae</taxon>
        <taxon>Gadiformes</taxon>
        <taxon>Muraenolepidoidei</taxon>
        <taxon>Muraenolepididae</taxon>
        <taxon>Muraenolepis</taxon>
    </lineage>
</organism>
<evidence type="ECO:0000313" key="2">
    <source>
        <dbReference type="EMBL" id="KAJ3611621.1"/>
    </source>
</evidence>
<name>A0A9Q0IW87_9TELE</name>
<keyword evidence="3" id="KW-1185">Reference proteome</keyword>
<evidence type="ECO:0000313" key="3">
    <source>
        <dbReference type="Proteomes" id="UP001148018"/>
    </source>
</evidence>